<name>A0A383AUC1_9ZZZZ</name>
<proteinExistence type="predicted"/>
<reference evidence="2" key="1">
    <citation type="submission" date="2018-05" db="EMBL/GenBank/DDBJ databases">
        <authorList>
            <person name="Lanie J.A."/>
            <person name="Ng W.-L."/>
            <person name="Kazmierczak K.M."/>
            <person name="Andrzejewski T.M."/>
            <person name="Davidsen T.M."/>
            <person name="Wayne K.J."/>
            <person name="Tettelin H."/>
            <person name="Glass J.I."/>
            <person name="Rusch D."/>
            <person name="Podicherti R."/>
            <person name="Tsui H.-C.T."/>
            <person name="Winkler M.E."/>
        </authorList>
    </citation>
    <scope>NUCLEOTIDE SEQUENCE</scope>
</reference>
<gene>
    <name evidence="2" type="ORF">METZ01_LOCUS463974</name>
</gene>
<dbReference type="AlphaFoldDB" id="A0A383AUC1"/>
<dbReference type="InterPro" id="IPR035994">
    <property type="entry name" value="Nucleoside_phosphorylase_sf"/>
</dbReference>
<dbReference type="SUPFAM" id="SSF53167">
    <property type="entry name" value="Purine and uridine phosphorylases"/>
    <property type="match status" value="1"/>
</dbReference>
<protein>
    <recommendedName>
        <fullName evidence="1">Nucleoside phosphorylase domain-containing protein</fullName>
    </recommendedName>
</protein>
<organism evidence="2">
    <name type="scientific">marine metagenome</name>
    <dbReference type="NCBI Taxonomy" id="408172"/>
    <lineage>
        <taxon>unclassified sequences</taxon>
        <taxon>metagenomes</taxon>
        <taxon>ecological metagenomes</taxon>
    </lineage>
</organism>
<dbReference type="GO" id="GO:0009116">
    <property type="term" value="P:nucleoside metabolic process"/>
    <property type="evidence" value="ECO:0007669"/>
    <property type="project" value="InterPro"/>
</dbReference>
<dbReference type="EMBL" id="UINC01194838">
    <property type="protein sequence ID" value="SVE11120.1"/>
    <property type="molecule type" value="Genomic_DNA"/>
</dbReference>
<evidence type="ECO:0000259" key="1">
    <source>
        <dbReference type="Pfam" id="PF01048"/>
    </source>
</evidence>
<dbReference type="InterPro" id="IPR000845">
    <property type="entry name" value="Nucleoside_phosphorylase_d"/>
</dbReference>
<feature type="domain" description="Nucleoside phosphorylase" evidence="1">
    <location>
        <begin position="27"/>
        <end position="161"/>
    </location>
</feature>
<sequence length="162" mass="18346">MFGKKDILIVCALEQETQGLLKDFDLLYTGVGKINATYKLTEFLNDYSRVDQLVFKKQYVQPELVINYGTAGSRELPIGELVDCTKFIQRDMDVTGLGFMKHQTPYESPNEMVIRCTSEFNPIGKNYTCGTGDSFVESLEKGDSNIDVFDMEAYALAKVCRY</sequence>
<feature type="non-terminal residue" evidence="2">
    <location>
        <position position="162"/>
    </location>
</feature>
<dbReference type="Pfam" id="PF01048">
    <property type="entry name" value="PNP_UDP_1"/>
    <property type="match status" value="1"/>
</dbReference>
<dbReference type="Gene3D" id="3.40.50.1580">
    <property type="entry name" value="Nucleoside phosphorylase domain"/>
    <property type="match status" value="1"/>
</dbReference>
<accession>A0A383AUC1</accession>
<evidence type="ECO:0000313" key="2">
    <source>
        <dbReference type="EMBL" id="SVE11120.1"/>
    </source>
</evidence>
<dbReference type="GO" id="GO:0003824">
    <property type="term" value="F:catalytic activity"/>
    <property type="evidence" value="ECO:0007669"/>
    <property type="project" value="InterPro"/>
</dbReference>